<reference evidence="2 3" key="1">
    <citation type="journal article" date="2019" name="Int. J. Syst. Evol. Microbiol.">
        <title>The Global Catalogue of Microorganisms (GCM) 10K type strain sequencing project: providing services to taxonomists for standard genome sequencing and annotation.</title>
        <authorList>
            <consortium name="The Broad Institute Genomics Platform"/>
            <consortium name="The Broad Institute Genome Sequencing Center for Infectious Disease"/>
            <person name="Wu L."/>
            <person name="Ma J."/>
        </authorList>
    </citation>
    <scope>NUCLEOTIDE SEQUENCE [LARGE SCALE GENOMIC DNA]</scope>
    <source>
        <strain evidence="2 3">JCM 8201</strain>
    </source>
</reference>
<protein>
    <submittedName>
        <fullName evidence="2">Uncharacterized protein</fullName>
    </submittedName>
</protein>
<feature type="compositionally biased region" description="Low complexity" evidence="1">
    <location>
        <begin position="20"/>
        <end position="36"/>
    </location>
</feature>
<dbReference type="Gene3D" id="1.10.357.10">
    <property type="entry name" value="Tetracycline Repressor, domain 2"/>
    <property type="match status" value="1"/>
</dbReference>
<sequence length="127" mass="13850">MPSSRGARDERPPDTAAHGSRAPRSPTSASSPWTSRRSLSAATFIIGTNVQLLTPTRPIDPELRRGTWEAVELYAAAVRDPVLKTVTQAWTARGRRALERHFDAAAARELDALIEGLVLHGACRPTR</sequence>
<dbReference type="SUPFAM" id="SSF48498">
    <property type="entry name" value="Tetracyclin repressor-like, C-terminal domain"/>
    <property type="match status" value="1"/>
</dbReference>
<gene>
    <name evidence="2" type="ORF">GCM10010439_50380</name>
</gene>
<evidence type="ECO:0000256" key="1">
    <source>
        <dbReference type="SAM" id="MobiDB-lite"/>
    </source>
</evidence>
<evidence type="ECO:0000313" key="3">
    <source>
        <dbReference type="Proteomes" id="UP001501842"/>
    </source>
</evidence>
<proteinExistence type="predicted"/>
<dbReference type="RefSeq" id="WP_344453372.1">
    <property type="nucleotide sequence ID" value="NZ_BAAATZ010000021.1"/>
</dbReference>
<feature type="compositionally biased region" description="Basic and acidic residues" evidence="1">
    <location>
        <begin position="1"/>
        <end position="13"/>
    </location>
</feature>
<dbReference type="EMBL" id="BAAATZ010000021">
    <property type="protein sequence ID" value="GAA2732493.1"/>
    <property type="molecule type" value="Genomic_DNA"/>
</dbReference>
<comment type="caution">
    <text evidence="2">The sequence shown here is derived from an EMBL/GenBank/DDBJ whole genome shotgun (WGS) entry which is preliminary data.</text>
</comment>
<name>A0ABN3UGW3_9ACTN</name>
<accession>A0ABN3UGW3</accession>
<organism evidence="2 3">
    <name type="scientific">Actinocorallia aurantiaca</name>
    <dbReference type="NCBI Taxonomy" id="46204"/>
    <lineage>
        <taxon>Bacteria</taxon>
        <taxon>Bacillati</taxon>
        <taxon>Actinomycetota</taxon>
        <taxon>Actinomycetes</taxon>
        <taxon>Streptosporangiales</taxon>
        <taxon>Thermomonosporaceae</taxon>
        <taxon>Actinocorallia</taxon>
    </lineage>
</organism>
<feature type="region of interest" description="Disordered" evidence="1">
    <location>
        <begin position="1"/>
        <end position="36"/>
    </location>
</feature>
<keyword evidence="3" id="KW-1185">Reference proteome</keyword>
<evidence type="ECO:0000313" key="2">
    <source>
        <dbReference type="EMBL" id="GAA2732493.1"/>
    </source>
</evidence>
<dbReference type="Proteomes" id="UP001501842">
    <property type="component" value="Unassembled WGS sequence"/>
</dbReference>
<dbReference type="InterPro" id="IPR036271">
    <property type="entry name" value="Tet_transcr_reg_TetR-rel_C_sf"/>
</dbReference>